<evidence type="ECO:0000256" key="1">
    <source>
        <dbReference type="SAM" id="SignalP"/>
    </source>
</evidence>
<geneLocation type="plasmid" evidence="2 3">
    <name>pACHL01</name>
</geneLocation>
<organism evidence="2 3">
    <name type="scientific">Pseudarthrobacter chlorophenolicus (strain ATCC 700700 / DSM 12829 / CIP 107037 / JCM 12360 / KCTC 9906 / NCIMB 13794 / A6)</name>
    <name type="common">Arthrobacter chlorophenolicus</name>
    <dbReference type="NCBI Taxonomy" id="452863"/>
    <lineage>
        <taxon>Bacteria</taxon>
        <taxon>Bacillati</taxon>
        <taxon>Actinomycetota</taxon>
        <taxon>Actinomycetes</taxon>
        <taxon>Micrococcales</taxon>
        <taxon>Micrococcaceae</taxon>
        <taxon>Pseudarthrobacter</taxon>
    </lineage>
</organism>
<feature type="signal peptide" evidence="1">
    <location>
        <begin position="1"/>
        <end position="32"/>
    </location>
</feature>
<protein>
    <recommendedName>
        <fullName evidence="4">Lipoprotein</fullName>
    </recommendedName>
</protein>
<evidence type="ECO:0000313" key="2">
    <source>
        <dbReference type="EMBL" id="ACL42227.1"/>
    </source>
</evidence>
<name>B8HII0_PSECP</name>
<dbReference type="EMBL" id="CP001342">
    <property type="protein sequence ID" value="ACL42227.1"/>
    <property type="molecule type" value="Genomic_DNA"/>
</dbReference>
<dbReference type="AlphaFoldDB" id="B8HII0"/>
<dbReference type="Proteomes" id="UP000002505">
    <property type="component" value="Plasmid pACHL01"/>
</dbReference>
<proteinExistence type="predicted"/>
<keyword evidence="3" id="KW-1185">Reference proteome</keyword>
<dbReference type="RefSeq" id="WP_012623244.1">
    <property type="nucleotide sequence ID" value="NC_011879.1"/>
</dbReference>
<evidence type="ECO:0008006" key="4">
    <source>
        <dbReference type="Google" id="ProtNLM"/>
    </source>
</evidence>
<dbReference type="PROSITE" id="PS51257">
    <property type="entry name" value="PROKAR_LIPOPROTEIN"/>
    <property type="match status" value="1"/>
</dbReference>
<sequence>MNTAGRTKTLVLSGLLAGLVLTGCSTSPTEVAAQKSPVAEPEAPKVKIADAPMIEGTDLFPTDVPKNQHFTPAEVADIKKTAVTALQIMLEEHPEYTVEGFKPTAETWNSQVAPKLQPISTPQGIQDMKKGWEKAPTGDKKIDANGPEKFFGNPILTNAPDLLDGDSYPTYGLTNTWKSDKGEVCSPSGKPYELNALGVTLSATYADGTYLDATAAGQVEVTVHCKEGGTLTTTVDQNVFLDHSGPGEKFFIGGASLLKTGGSTKAVLTK</sequence>
<accession>B8HII0</accession>
<reference evidence="2" key="1">
    <citation type="submission" date="2009-01" db="EMBL/GenBank/DDBJ databases">
        <title>Complete sequence of plasmid1 of Arthrobacter chlorophenolicus A6.</title>
        <authorList>
            <consortium name="US DOE Joint Genome Institute"/>
            <person name="Lucas S."/>
            <person name="Copeland A."/>
            <person name="Lapidus A."/>
            <person name="Glavina del Rio T."/>
            <person name="Tice H."/>
            <person name="Bruce D."/>
            <person name="Goodwin L."/>
            <person name="Pitluck S."/>
            <person name="Goltsman E."/>
            <person name="Clum A."/>
            <person name="Larimer F."/>
            <person name="Land M."/>
            <person name="Hauser L."/>
            <person name="Kyrpides N."/>
            <person name="Mikhailova N."/>
            <person name="Jansson J."/>
            <person name="Richardson P."/>
        </authorList>
    </citation>
    <scope>NUCLEOTIDE SEQUENCE [LARGE SCALE GENOMIC DNA]</scope>
    <source>
        <strain evidence="2">A6</strain>
        <plasmid evidence="2">pACHL01</plasmid>
    </source>
</reference>
<dbReference type="HOGENOM" id="CLU_1029135_0_0_11"/>
<gene>
    <name evidence="2" type="ordered locus">Achl_4276</name>
</gene>
<dbReference type="KEGG" id="ach:Achl_4276"/>
<keyword evidence="1" id="KW-0732">Signal</keyword>
<keyword evidence="2" id="KW-0614">Plasmid</keyword>
<evidence type="ECO:0000313" key="3">
    <source>
        <dbReference type="Proteomes" id="UP000002505"/>
    </source>
</evidence>
<feature type="chain" id="PRO_5039526059" description="Lipoprotein" evidence="1">
    <location>
        <begin position="33"/>
        <end position="270"/>
    </location>
</feature>